<evidence type="ECO:0000313" key="3">
    <source>
        <dbReference type="Proteomes" id="UP000066487"/>
    </source>
</evidence>
<dbReference type="PROSITE" id="PS51186">
    <property type="entry name" value="GNAT"/>
    <property type="match status" value="1"/>
</dbReference>
<feature type="domain" description="N-acetyltransferase" evidence="1">
    <location>
        <begin position="8"/>
        <end position="168"/>
    </location>
</feature>
<dbReference type="InterPro" id="IPR000182">
    <property type="entry name" value="GNAT_dom"/>
</dbReference>
<organism evidence="2 3">
    <name type="scientific">Pseudomonas fluorescens</name>
    <dbReference type="NCBI Taxonomy" id="294"/>
    <lineage>
        <taxon>Bacteria</taxon>
        <taxon>Pseudomonadati</taxon>
        <taxon>Pseudomonadota</taxon>
        <taxon>Gammaproteobacteria</taxon>
        <taxon>Pseudomonadales</taxon>
        <taxon>Pseudomonadaceae</taxon>
        <taxon>Pseudomonas</taxon>
    </lineage>
</organism>
<dbReference type="GO" id="GO:0016747">
    <property type="term" value="F:acyltransferase activity, transferring groups other than amino-acyl groups"/>
    <property type="evidence" value="ECO:0007669"/>
    <property type="project" value="InterPro"/>
</dbReference>
<sequence>MSAIDPVISIERMSEAHIEGITALYNDPAVARQVLQMPFQSTEVWRKRLAPENERVVQLVALHQGQVIGNVGLEQVSRIRRSHCANIGMGVAVAWQGKGVGSRLLAAVLDLADNWMNVQRVELSVYADNEAAIGLYRKFGFDTEGLFREYAVRDGVLVDALSMARLRRLLKAR</sequence>
<proteinExistence type="predicted"/>
<dbReference type="PANTHER" id="PTHR43415">
    <property type="entry name" value="SPERMIDINE N(1)-ACETYLTRANSFERASE"/>
    <property type="match status" value="1"/>
</dbReference>
<dbReference type="CDD" id="cd04301">
    <property type="entry name" value="NAT_SF"/>
    <property type="match status" value="1"/>
</dbReference>
<accession>A0A0N9W9G1</accession>
<dbReference type="AlphaFoldDB" id="A0A0N9W9G1"/>
<evidence type="ECO:0000259" key="1">
    <source>
        <dbReference type="PROSITE" id="PS51186"/>
    </source>
</evidence>
<dbReference type="InterPro" id="IPR016181">
    <property type="entry name" value="Acyl_CoA_acyltransferase"/>
</dbReference>
<dbReference type="Gene3D" id="3.40.630.30">
    <property type="match status" value="1"/>
</dbReference>
<reference evidence="2 3" key="2">
    <citation type="journal article" date="2018" name="Nature">
        <title>Mutant phenotypes for thousands of bacterial genes of unknown function.</title>
        <authorList>
            <person name="Price M.N."/>
            <person name="Wetmore K.M."/>
            <person name="Waters R.J."/>
            <person name="Callaghan M."/>
            <person name="Ray J."/>
            <person name="Liu H."/>
            <person name="Kuehl J.V."/>
            <person name="Melnyk R.A."/>
            <person name="Lamson J.S."/>
            <person name="Suh Y."/>
            <person name="Carlson H.K."/>
            <person name="Esquivel Z."/>
            <person name="Sadeeshkumar H."/>
            <person name="Chakraborty R."/>
            <person name="Zane G.M."/>
            <person name="Rubin B.E."/>
            <person name="Wall J.D."/>
            <person name="Visel A."/>
            <person name="Bristow J."/>
            <person name="Blow M.J."/>
            <person name="Arkin A.P."/>
            <person name="Deutschbauer A.M."/>
        </authorList>
    </citation>
    <scope>NUCLEOTIDE SEQUENCE [LARGE SCALE GENOMIC DNA]</scope>
    <source>
        <strain evidence="2 3">FW300-N2E3</strain>
    </source>
</reference>
<name>A0A0N9W9G1_PSEFL</name>
<dbReference type="OrthoDB" id="336415at2"/>
<reference evidence="3" key="1">
    <citation type="submission" date="2015-09" db="EMBL/GenBank/DDBJ databases">
        <title>Whole genome sequence of Pseudomonas fluorescens FW300-N2E3.</title>
        <authorList>
            <person name="Ray J."/>
            <person name="Melnyk R."/>
            <person name="Deutschbauer A."/>
        </authorList>
    </citation>
    <scope>NUCLEOTIDE SEQUENCE [LARGE SCALE GENOMIC DNA]</scope>
    <source>
        <strain evidence="3">FW300-N2E3</strain>
    </source>
</reference>
<dbReference type="Proteomes" id="UP000066487">
    <property type="component" value="Chromosome"/>
</dbReference>
<dbReference type="Pfam" id="PF00583">
    <property type="entry name" value="Acetyltransf_1"/>
    <property type="match status" value="1"/>
</dbReference>
<dbReference type="SUPFAM" id="SSF55729">
    <property type="entry name" value="Acyl-CoA N-acyltransferases (Nat)"/>
    <property type="match status" value="1"/>
</dbReference>
<dbReference type="PANTHER" id="PTHR43415:SF3">
    <property type="entry name" value="GNAT-FAMILY ACETYLTRANSFERASE"/>
    <property type="match status" value="1"/>
</dbReference>
<dbReference type="RefSeq" id="WP_054597011.1">
    <property type="nucleotide sequence ID" value="NZ_CP012830.1"/>
</dbReference>
<gene>
    <name evidence="2" type="ORF">AO353_22845</name>
</gene>
<keyword evidence="2" id="KW-0808">Transferase</keyword>
<dbReference type="EMBL" id="CP012830">
    <property type="protein sequence ID" value="ALI03769.1"/>
    <property type="molecule type" value="Genomic_DNA"/>
</dbReference>
<protein>
    <submittedName>
        <fullName evidence="2">GNAT family acetyltransferase</fullName>
    </submittedName>
</protein>
<evidence type="ECO:0000313" key="2">
    <source>
        <dbReference type="EMBL" id="ALI03769.1"/>
    </source>
</evidence>